<gene>
    <name evidence="1" type="ORF">BV25DRAFT_821058</name>
</gene>
<organism evidence="1 2">
    <name type="scientific">Artomyces pyxidatus</name>
    <dbReference type="NCBI Taxonomy" id="48021"/>
    <lineage>
        <taxon>Eukaryota</taxon>
        <taxon>Fungi</taxon>
        <taxon>Dikarya</taxon>
        <taxon>Basidiomycota</taxon>
        <taxon>Agaricomycotina</taxon>
        <taxon>Agaricomycetes</taxon>
        <taxon>Russulales</taxon>
        <taxon>Auriscalpiaceae</taxon>
        <taxon>Artomyces</taxon>
    </lineage>
</organism>
<keyword evidence="2" id="KW-1185">Reference proteome</keyword>
<proteinExistence type="predicted"/>
<accession>A0ACB8SX80</accession>
<evidence type="ECO:0000313" key="1">
    <source>
        <dbReference type="EMBL" id="KAI0060989.1"/>
    </source>
</evidence>
<protein>
    <submittedName>
        <fullName evidence="1">Uncharacterized protein</fullName>
    </submittedName>
</protein>
<dbReference type="Proteomes" id="UP000814140">
    <property type="component" value="Unassembled WGS sequence"/>
</dbReference>
<evidence type="ECO:0000313" key="2">
    <source>
        <dbReference type="Proteomes" id="UP000814140"/>
    </source>
</evidence>
<name>A0ACB8SX80_9AGAM</name>
<sequence length="76" mass="8202">MQVPHPLVYPAGHPVRRQPSASVALPRSTDEQAESQETGFQWDAEGLPLTDVMSLTLTPLSPPPHHLRSRSLGPGA</sequence>
<comment type="caution">
    <text evidence="1">The sequence shown here is derived from an EMBL/GenBank/DDBJ whole genome shotgun (WGS) entry which is preliminary data.</text>
</comment>
<reference evidence="1" key="1">
    <citation type="submission" date="2021-03" db="EMBL/GenBank/DDBJ databases">
        <authorList>
            <consortium name="DOE Joint Genome Institute"/>
            <person name="Ahrendt S."/>
            <person name="Looney B.P."/>
            <person name="Miyauchi S."/>
            <person name="Morin E."/>
            <person name="Drula E."/>
            <person name="Courty P.E."/>
            <person name="Chicoki N."/>
            <person name="Fauchery L."/>
            <person name="Kohler A."/>
            <person name="Kuo A."/>
            <person name="Labutti K."/>
            <person name="Pangilinan J."/>
            <person name="Lipzen A."/>
            <person name="Riley R."/>
            <person name="Andreopoulos W."/>
            <person name="He G."/>
            <person name="Johnson J."/>
            <person name="Barry K.W."/>
            <person name="Grigoriev I.V."/>
            <person name="Nagy L."/>
            <person name="Hibbett D."/>
            <person name="Henrissat B."/>
            <person name="Matheny P.B."/>
            <person name="Labbe J."/>
            <person name="Martin F."/>
        </authorList>
    </citation>
    <scope>NUCLEOTIDE SEQUENCE</scope>
    <source>
        <strain evidence="1">HHB10654</strain>
    </source>
</reference>
<reference evidence="1" key="2">
    <citation type="journal article" date="2022" name="New Phytol.">
        <title>Evolutionary transition to the ectomycorrhizal habit in the genomes of a hyperdiverse lineage of mushroom-forming fungi.</title>
        <authorList>
            <person name="Looney B."/>
            <person name="Miyauchi S."/>
            <person name="Morin E."/>
            <person name="Drula E."/>
            <person name="Courty P.E."/>
            <person name="Kohler A."/>
            <person name="Kuo A."/>
            <person name="LaButti K."/>
            <person name="Pangilinan J."/>
            <person name="Lipzen A."/>
            <person name="Riley R."/>
            <person name="Andreopoulos W."/>
            <person name="He G."/>
            <person name="Johnson J."/>
            <person name="Nolan M."/>
            <person name="Tritt A."/>
            <person name="Barry K.W."/>
            <person name="Grigoriev I.V."/>
            <person name="Nagy L.G."/>
            <person name="Hibbett D."/>
            <person name="Henrissat B."/>
            <person name="Matheny P.B."/>
            <person name="Labbe J."/>
            <person name="Martin F.M."/>
        </authorList>
    </citation>
    <scope>NUCLEOTIDE SEQUENCE</scope>
    <source>
        <strain evidence="1">HHB10654</strain>
    </source>
</reference>
<dbReference type="EMBL" id="MU277215">
    <property type="protein sequence ID" value="KAI0060989.1"/>
    <property type="molecule type" value="Genomic_DNA"/>
</dbReference>